<accession>A0A7J6W3Y5</accession>
<proteinExistence type="predicted"/>
<dbReference type="InterPro" id="IPR036397">
    <property type="entry name" value="RNaseH_sf"/>
</dbReference>
<dbReference type="PANTHER" id="PTHR47723:SF19">
    <property type="entry name" value="POLYNUCLEOTIDYL TRANSFERASE, RIBONUCLEASE H-LIKE SUPERFAMILY PROTEIN"/>
    <property type="match status" value="1"/>
</dbReference>
<sequence>MQGIVKLNSDGAVRDSGNGFGGLLRNWEGEVLCAYSSNDICNSVFHQELNAVHQGLKLALFSNVRSLEVASDSLSVTRAIN</sequence>
<dbReference type="Proteomes" id="UP000554482">
    <property type="component" value="Unassembled WGS sequence"/>
</dbReference>
<organism evidence="2 3">
    <name type="scientific">Thalictrum thalictroides</name>
    <name type="common">Rue-anemone</name>
    <name type="synonym">Anemone thalictroides</name>
    <dbReference type="NCBI Taxonomy" id="46969"/>
    <lineage>
        <taxon>Eukaryota</taxon>
        <taxon>Viridiplantae</taxon>
        <taxon>Streptophyta</taxon>
        <taxon>Embryophyta</taxon>
        <taxon>Tracheophyta</taxon>
        <taxon>Spermatophyta</taxon>
        <taxon>Magnoliopsida</taxon>
        <taxon>Ranunculales</taxon>
        <taxon>Ranunculaceae</taxon>
        <taxon>Thalictroideae</taxon>
        <taxon>Thalictrum</taxon>
    </lineage>
</organism>
<feature type="domain" description="RNase H type-1" evidence="1">
    <location>
        <begin position="8"/>
        <end position="81"/>
    </location>
</feature>
<dbReference type="PANTHER" id="PTHR47723">
    <property type="entry name" value="OS05G0353850 PROTEIN"/>
    <property type="match status" value="1"/>
</dbReference>
<evidence type="ECO:0000313" key="3">
    <source>
        <dbReference type="Proteomes" id="UP000554482"/>
    </source>
</evidence>
<protein>
    <recommendedName>
        <fullName evidence="1">RNase H type-1 domain-containing protein</fullName>
    </recommendedName>
</protein>
<dbReference type="CDD" id="cd06222">
    <property type="entry name" value="RNase_H_like"/>
    <property type="match status" value="1"/>
</dbReference>
<evidence type="ECO:0000313" key="2">
    <source>
        <dbReference type="EMBL" id="KAF5191508.1"/>
    </source>
</evidence>
<dbReference type="OrthoDB" id="1302889at2759"/>
<dbReference type="InterPro" id="IPR002156">
    <property type="entry name" value="RNaseH_domain"/>
</dbReference>
<evidence type="ECO:0000259" key="1">
    <source>
        <dbReference type="Pfam" id="PF13456"/>
    </source>
</evidence>
<gene>
    <name evidence="2" type="ORF">FRX31_018908</name>
</gene>
<dbReference type="GO" id="GO:0003676">
    <property type="term" value="F:nucleic acid binding"/>
    <property type="evidence" value="ECO:0007669"/>
    <property type="project" value="InterPro"/>
</dbReference>
<keyword evidence="3" id="KW-1185">Reference proteome</keyword>
<dbReference type="InterPro" id="IPR044730">
    <property type="entry name" value="RNase_H-like_dom_plant"/>
</dbReference>
<dbReference type="GO" id="GO:0004523">
    <property type="term" value="F:RNA-DNA hybrid ribonuclease activity"/>
    <property type="evidence" value="ECO:0007669"/>
    <property type="project" value="InterPro"/>
</dbReference>
<name>A0A7J6W3Y5_THATH</name>
<dbReference type="EMBL" id="JABWDY010022734">
    <property type="protein sequence ID" value="KAF5191508.1"/>
    <property type="molecule type" value="Genomic_DNA"/>
</dbReference>
<dbReference type="SUPFAM" id="SSF53098">
    <property type="entry name" value="Ribonuclease H-like"/>
    <property type="match status" value="1"/>
</dbReference>
<dbReference type="AlphaFoldDB" id="A0A7J6W3Y5"/>
<dbReference type="Gene3D" id="3.30.420.10">
    <property type="entry name" value="Ribonuclease H-like superfamily/Ribonuclease H"/>
    <property type="match status" value="1"/>
</dbReference>
<reference evidence="2 3" key="1">
    <citation type="submission" date="2020-06" db="EMBL/GenBank/DDBJ databases">
        <title>Transcriptomic and genomic resources for Thalictrum thalictroides and T. hernandezii: Facilitating candidate gene discovery in an emerging model plant lineage.</title>
        <authorList>
            <person name="Arias T."/>
            <person name="Riano-Pachon D.M."/>
            <person name="Di Stilio V.S."/>
        </authorList>
    </citation>
    <scope>NUCLEOTIDE SEQUENCE [LARGE SCALE GENOMIC DNA]</scope>
    <source>
        <strain evidence="3">cv. WT478/WT964</strain>
        <tissue evidence="2">Leaves</tissue>
    </source>
</reference>
<dbReference type="InterPro" id="IPR053151">
    <property type="entry name" value="RNase_H-like"/>
</dbReference>
<comment type="caution">
    <text evidence="2">The sequence shown here is derived from an EMBL/GenBank/DDBJ whole genome shotgun (WGS) entry which is preliminary data.</text>
</comment>
<dbReference type="Pfam" id="PF13456">
    <property type="entry name" value="RVT_3"/>
    <property type="match status" value="1"/>
</dbReference>
<dbReference type="InterPro" id="IPR012337">
    <property type="entry name" value="RNaseH-like_sf"/>
</dbReference>